<dbReference type="Proteomes" id="UP000638648">
    <property type="component" value="Unassembled WGS sequence"/>
</dbReference>
<organism evidence="10 11">
    <name type="scientific">Actinopolymorpha pittospori</name>
    <dbReference type="NCBI Taxonomy" id="648752"/>
    <lineage>
        <taxon>Bacteria</taxon>
        <taxon>Bacillati</taxon>
        <taxon>Actinomycetota</taxon>
        <taxon>Actinomycetes</taxon>
        <taxon>Propionibacteriales</taxon>
        <taxon>Actinopolymorphaceae</taxon>
        <taxon>Actinopolymorpha</taxon>
    </lineage>
</organism>
<feature type="binding site" evidence="8">
    <location>
        <position position="131"/>
    </location>
    <ligand>
        <name>Zn(2+)</name>
        <dbReference type="ChEBI" id="CHEBI:29105"/>
    </ligand>
</feature>
<dbReference type="GO" id="GO:0008270">
    <property type="term" value="F:zinc ion binding"/>
    <property type="evidence" value="ECO:0007669"/>
    <property type="project" value="InterPro"/>
</dbReference>
<evidence type="ECO:0000259" key="9">
    <source>
        <dbReference type="Pfam" id="PF20511"/>
    </source>
</evidence>
<comment type="similarity">
    <text evidence="2">Belongs to the mannose-6-phosphate isomerase type 1 family.</text>
</comment>
<dbReference type="SUPFAM" id="SSF51182">
    <property type="entry name" value="RmlC-like cupins"/>
    <property type="match status" value="1"/>
</dbReference>
<dbReference type="PANTHER" id="PTHR10309:SF0">
    <property type="entry name" value="MANNOSE-6-PHOSPHATE ISOMERASE"/>
    <property type="match status" value="1"/>
</dbReference>
<keyword evidence="6 10" id="KW-0413">Isomerase</keyword>
<dbReference type="GO" id="GO:0004476">
    <property type="term" value="F:mannose-6-phosphate isomerase activity"/>
    <property type="evidence" value="ECO:0007669"/>
    <property type="project" value="UniProtKB-EC"/>
</dbReference>
<gene>
    <name evidence="10" type="ORF">HEB94_004666</name>
</gene>
<dbReference type="InterPro" id="IPR001250">
    <property type="entry name" value="Man6P_Isoase-1"/>
</dbReference>
<feature type="binding site" evidence="8">
    <location>
        <position position="96"/>
    </location>
    <ligand>
        <name>Zn(2+)</name>
        <dbReference type="ChEBI" id="CHEBI:29105"/>
    </ligand>
</feature>
<accession>A0A927RLG9</accession>
<dbReference type="InterPro" id="IPR014710">
    <property type="entry name" value="RmlC-like_jellyroll"/>
</dbReference>
<feature type="binding site" evidence="8">
    <location>
        <position position="94"/>
    </location>
    <ligand>
        <name>Zn(2+)</name>
        <dbReference type="ChEBI" id="CHEBI:29105"/>
    </ligand>
</feature>
<evidence type="ECO:0000256" key="7">
    <source>
        <dbReference type="PIRSR" id="PIRSR001480-1"/>
    </source>
</evidence>
<keyword evidence="11" id="KW-1185">Reference proteome</keyword>
<keyword evidence="4 8" id="KW-0479">Metal-binding</keyword>
<comment type="catalytic activity">
    <reaction evidence="1">
        <text>D-mannose 6-phosphate = D-fructose 6-phosphate</text>
        <dbReference type="Rhea" id="RHEA:12356"/>
        <dbReference type="ChEBI" id="CHEBI:58735"/>
        <dbReference type="ChEBI" id="CHEBI:61527"/>
        <dbReference type="EC" id="5.3.1.8"/>
    </reaction>
</comment>
<dbReference type="CDD" id="cd07011">
    <property type="entry name" value="cupin_PMI_type_I_N"/>
    <property type="match status" value="1"/>
</dbReference>
<dbReference type="Gene3D" id="1.10.441.10">
    <property type="entry name" value="Phosphomannose Isomerase, domain 2"/>
    <property type="match status" value="1"/>
</dbReference>
<dbReference type="PANTHER" id="PTHR10309">
    <property type="entry name" value="MANNOSE-6-PHOSPHATE ISOMERASE"/>
    <property type="match status" value="1"/>
</dbReference>
<dbReference type="EMBL" id="JADBEM010000001">
    <property type="protein sequence ID" value="MBE1607818.1"/>
    <property type="molecule type" value="Genomic_DNA"/>
</dbReference>
<name>A0A927RLG9_9ACTN</name>
<evidence type="ECO:0000256" key="8">
    <source>
        <dbReference type="PIRSR" id="PIRSR001480-2"/>
    </source>
</evidence>
<dbReference type="PIRSF" id="PIRSF001480">
    <property type="entry name" value="Mannose-6-phosphate_isomerase"/>
    <property type="match status" value="1"/>
</dbReference>
<feature type="domain" description="Phosphomannose isomerase type I catalytic" evidence="9">
    <location>
        <begin position="3"/>
        <end position="147"/>
    </location>
</feature>
<dbReference type="PRINTS" id="PR00714">
    <property type="entry name" value="MAN6PISMRASE"/>
</dbReference>
<evidence type="ECO:0000256" key="4">
    <source>
        <dbReference type="ARBA" id="ARBA00022723"/>
    </source>
</evidence>
<dbReference type="GO" id="GO:0009298">
    <property type="term" value="P:GDP-mannose biosynthetic process"/>
    <property type="evidence" value="ECO:0007669"/>
    <property type="project" value="InterPro"/>
</dbReference>
<dbReference type="EC" id="5.3.1.8" evidence="3"/>
<evidence type="ECO:0000256" key="5">
    <source>
        <dbReference type="ARBA" id="ARBA00022833"/>
    </source>
</evidence>
<evidence type="ECO:0000313" key="11">
    <source>
        <dbReference type="Proteomes" id="UP000638648"/>
    </source>
</evidence>
<comment type="cofactor">
    <cofactor evidence="8">
        <name>Zn(2+)</name>
        <dbReference type="ChEBI" id="CHEBI:29105"/>
    </cofactor>
    <text evidence="8">Binds 1 zinc ion per subunit.</text>
</comment>
<evidence type="ECO:0000313" key="10">
    <source>
        <dbReference type="EMBL" id="MBE1607818.1"/>
    </source>
</evidence>
<proteinExistence type="inferred from homology"/>
<dbReference type="RefSeq" id="WP_192751703.1">
    <property type="nucleotide sequence ID" value="NZ_BAABJL010000040.1"/>
</dbReference>
<dbReference type="Gene3D" id="2.60.120.10">
    <property type="entry name" value="Jelly Rolls"/>
    <property type="match status" value="2"/>
</dbReference>
<dbReference type="InterPro" id="IPR011051">
    <property type="entry name" value="RmlC_Cupin_sf"/>
</dbReference>
<dbReference type="AlphaFoldDB" id="A0A927RLG9"/>
<reference evidence="10" key="1">
    <citation type="submission" date="2020-10" db="EMBL/GenBank/DDBJ databases">
        <title>Sequencing the genomes of 1000 actinobacteria strains.</title>
        <authorList>
            <person name="Klenk H.-P."/>
        </authorList>
    </citation>
    <scope>NUCLEOTIDE SEQUENCE</scope>
    <source>
        <strain evidence="10">DSM 45354</strain>
    </source>
</reference>
<keyword evidence="5 8" id="KW-0862">Zinc</keyword>
<evidence type="ECO:0000256" key="1">
    <source>
        <dbReference type="ARBA" id="ARBA00000757"/>
    </source>
</evidence>
<sequence>MQLLDNPIRPYAWGSPTAIPRLLGVPPTGEPQAELWMGAHPGSPSLILGREHSLLDLISADPEGELGPESLQEFGPRLPFLLKLLAAQDPLSLQAHPDPDQAREGFDRENAEGVPLDAPHRNYKDADAKPELICALTPFEALVGFRPPEQTLEAVSGFGVEELEPLLAQLREEPNDQGLRAAFTMLMTAPAERQQAVVDAVLAACERNDHPDADLARRLGQKYPGDPGVVAALLLNHVQLSPGEALYLPAGNLHAYVQGVGVEILANSDNVLRGGLTAKHIDLPELLRILDFTPRATEVLLADEDGVYDTPAKEFRLSRFEVTGGSEVTIEPDGPQILLCVEGHVAARSELGKVDLTPGRSAWAGATEGQVTLAGEGTVFRAGSGL</sequence>
<dbReference type="GO" id="GO:0005975">
    <property type="term" value="P:carbohydrate metabolic process"/>
    <property type="evidence" value="ECO:0007669"/>
    <property type="project" value="InterPro"/>
</dbReference>
<dbReference type="GO" id="GO:0005829">
    <property type="term" value="C:cytosol"/>
    <property type="evidence" value="ECO:0007669"/>
    <property type="project" value="TreeGrafter"/>
</dbReference>
<evidence type="ECO:0000256" key="2">
    <source>
        <dbReference type="ARBA" id="ARBA00010772"/>
    </source>
</evidence>
<dbReference type="InterPro" id="IPR046457">
    <property type="entry name" value="PMI_typeI_cat"/>
</dbReference>
<comment type="caution">
    <text evidence="10">The sequence shown here is derived from an EMBL/GenBank/DDBJ whole genome shotgun (WGS) entry which is preliminary data.</text>
</comment>
<dbReference type="Pfam" id="PF20511">
    <property type="entry name" value="PMI_typeI_cat"/>
    <property type="match status" value="1"/>
</dbReference>
<feature type="binding site" evidence="8">
    <location>
        <position position="254"/>
    </location>
    <ligand>
        <name>Zn(2+)</name>
        <dbReference type="ChEBI" id="CHEBI:29105"/>
    </ligand>
</feature>
<evidence type="ECO:0000256" key="6">
    <source>
        <dbReference type="ARBA" id="ARBA00023235"/>
    </source>
</evidence>
<dbReference type="InterPro" id="IPR016305">
    <property type="entry name" value="Mannose-6-P_Isomerase"/>
</dbReference>
<evidence type="ECO:0000256" key="3">
    <source>
        <dbReference type="ARBA" id="ARBA00011956"/>
    </source>
</evidence>
<protein>
    <recommendedName>
        <fullName evidence="3">mannose-6-phosphate isomerase</fullName>
        <ecNumber evidence="3">5.3.1.8</ecNumber>
    </recommendedName>
</protein>
<dbReference type="NCBIfam" id="TIGR00218">
    <property type="entry name" value="manA"/>
    <property type="match status" value="1"/>
</dbReference>
<feature type="active site" evidence="7">
    <location>
        <position position="273"/>
    </location>
</feature>